<dbReference type="STRING" id="55952.BU52_28855"/>
<feature type="compositionally biased region" description="Gly residues" evidence="1">
    <location>
        <begin position="335"/>
        <end position="352"/>
    </location>
</feature>
<evidence type="ECO:0000313" key="3">
    <source>
        <dbReference type="EMBL" id="KES03727.1"/>
    </source>
</evidence>
<dbReference type="InterPro" id="IPR000182">
    <property type="entry name" value="GNAT_dom"/>
</dbReference>
<reference evidence="3 4" key="1">
    <citation type="submission" date="2014-02" db="EMBL/GenBank/DDBJ databases">
        <title>The genome announcement of Streptomyces toyocaensis NRRL15009.</title>
        <authorList>
            <person name="Hong H.-J."/>
            <person name="Kwun M.J."/>
        </authorList>
    </citation>
    <scope>NUCLEOTIDE SEQUENCE [LARGE SCALE GENOMIC DNA]</scope>
    <source>
        <strain evidence="3 4">NRRL 15009</strain>
    </source>
</reference>
<evidence type="ECO:0000256" key="1">
    <source>
        <dbReference type="SAM" id="MobiDB-lite"/>
    </source>
</evidence>
<organism evidence="3 4">
    <name type="scientific">Streptomyces toyocaensis</name>
    <dbReference type="NCBI Taxonomy" id="55952"/>
    <lineage>
        <taxon>Bacteria</taxon>
        <taxon>Bacillati</taxon>
        <taxon>Actinomycetota</taxon>
        <taxon>Actinomycetes</taxon>
        <taxon>Kitasatosporales</taxon>
        <taxon>Streptomycetaceae</taxon>
        <taxon>Streptomyces</taxon>
    </lineage>
</organism>
<dbReference type="CDD" id="cd04301">
    <property type="entry name" value="NAT_SF"/>
    <property type="match status" value="1"/>
</dbReference>
<dbReference type="EMBL" id="JFCB01000035">
    <property type="protein sequence ID" value="KES03727.1"/>
    <property type="molecule type" value="Genomic_DNA"/>
</dbReference>
<evidence type="ECO:0000259" key="2">
    <source>
        <dbReference type="PROSITE" id="PS51186"/>
    </source>
</evidence>
<dbReference type="InterPro" id="IPR016181">
    <property type="entry name" value="Acyl_CoA_acyltransferase"/>
</dbReference>
<accession>A0A081XJK4</accession>
<sequence>MNLTSDPLRRVVSAYAAAAADLATVTSGRTRRSPGGSVLAISGAPVARLNAVISPSPEPSAEEIGSLAAAEGPWELPWSIHVRGMPGPSVAEWAAGHGLTHYAREPLMIRPAELGMPEKPVVDSLRVRAVSGDEIGLYTATIAAGFQASSDAFRLLANPALTKIDGVTFYLADVDGIPVGTGMAAISGDLTGIYNITTLPGHRRRGYGRALTIELTRAGFAAGARTAYLYASTMGEPIYASIGFRVEEYLTLIVAPPRRCQGVPPLRHRLPPETAGCLVDGAGHSRAAAPRLWARCTHEVRAGRGHLPGWRPARLHPRLPGRGHGGQHRVAQVGAGHGGRPGRPGGAGGPGP</sequence>
<comment type="caution">
    <text evidence="3">The sequence shown here is derived from an EMBL/GenBank/DDBJ whole genome shotgun (WGS) entry which is preliminary data.</text>
</comment>
<dbReference type="Gene3D" id="3.40.630.30">
    <property type="match status" value="1"/>
</dbReference>
<proteinExistence type="predicted"/>
<protein>
    <recommendedName>
        <fullName evidence="2">N-acetyltransferase domain-containing protein</fullName>
    </recommendedName>
</protein>
<dbReference type="Proteomes" id="UP000028341">
    <property type="component" value="Unassembled WGS sequence"/>
</dbReference>
<name>A0A081XJK4_STRTO</name>
<dbReference type="eggNOG" id="COG0456">
    <property type="taxonomic scope" value="Bacteria"/>
</dbReference>
<evidence type="ECO:0000313" key="4">
    <source>
        <dbReference type="Proteomes" id="UP000028341"/>
    </source>
</evidence>
<dbReference type="GO" id="GO:0016747">
    <property type="term" value="F:acyltransferase activity, transferring groups other than amino-acyl groups"/>
    <property type="evidence" value="ECO:0007669"/>
    <property type="project" value="InterPro"/>
</dbReference>
<dbReference type="SUPFAM" id="SSF55729">
    <property type="entry name" value="Acyl-CoA N-acyltransferases (Nat)"/>
    <property type="match status" value="1"/>
</dbReference>
<feature type="domain" description="N-acetyltransferase" evidence="2">
    <location>
        <begin position="125"/>
        <end position="273"/>
    </location>
</feature>
<dbReference type="Pfam" id="PF13508">
    <property type="entry name" value="Acetyltransf_7"/>
    <property type="match status" value="1"/>
</dbReference>
<keyword evidence="4" id="KW-1185">Reference proteome</keyword>
<feature type="region of interest" description="Disordered" evidence="1">
    <location>
        <begin position="317"/>
        <end position="352"/>
    </location>
</feature>
<feature type="compositionally biased region" description="Basic residues" evidence="1">
    <location>
        <begin position="317"/>
        <end position="327"/>
    </location>
</feature>
<gene>
    <name evidence="3" type="ORF">BU52_28855</name>
</gene>
<dbReference type="AlphaFoldDB" id="A0A081XJK4"/>
<dbReference type="PROSITE" id="PS51186">
    <property type="entry name" value="GNAT"/>
    <property type="match status" value="1"/>
</dbReference>